<organism evidence="3 4">
    <name type="scientific">Kytococcus aerolatus</name>
    <dbReference type="NCBI Taxonomy" id="592308"/>
    <lineage>
        <taxon>Bacteria</taxon>
        <taxon>Bacillati</taxon>
        <taxon>Actinomycetota</taxon>
        <taxon>Actinomycetes</taxon>
        <taxon>Micrococcales</taxon>
        <taxon>Kytococcaceae</taxon>
        <taxon>Kytococcus</taxon>
    </lineage>
</organism>
<keyword evidence="4" id="KW-1185">Reference proteome</keyword>
<keyword evidence="2" id="KW-1133">Transmembrane helix</keyword>
<dbReference type="AlphaFoldDB" id="A0A212U6V3"/>
<reference evidence="3 4" key="1">
    <citation type="submission" date="2017-06" db="EMBL/GenBank/DDBJ databases">
        <authorList>
            <person name="Kim H.J."/>
            <person name="Triplett B.A."/>
        </authorList>
    </citation>
    <scope>NUCLEOTIDE SEQUENCE [LARGE SCALE GENOMIC DNA]</scope>
    <source>
        <strain evidence="3 4">DSM 22179</strain>
    </source>
</reference>
<accession>A0A212U6V3</accession>
<protein>
    <recommendedName>
        <fullName evidence="5">Lipopolysaccharide assembly protein A domain-containing protein</fullName>
    </recommendedName>
</protein>
<feature type="compositionally biased region" description="Low complexity" evidence="1">
    <location>
        <begin position="88"/>
        <end position="97"/>
    </location>
</feature>
<evidence type="ECO:0000313" key="3">
    <source>
        <dbReference type="EMBL" id="SNC73801.1"/>
    </source>
</evidence>
<keyword evidence="2" id="KW-0472">Membrane</keyword>
<feature type="region of interest" description="Disordered" evidence="1">
    <location>
        <begin position="67"/>
        <end position="150"/>
    </location>
</feature>
<evidence type="ECO:0000256" key="2">
    <source>
        <dbReference type="SAM" id="Phobius"/>
    </source>
</evidence>
<proteinExistence type="predicted"/>
<feature type="compositionally biased region" description="Basic and acidic residues" evidence="1">
    <location>
        <begin position="98"/>
        <end position="110"/>
    </location>
</feature>
<feature type="compositionally biased region" description="Basic and acidic residues" evidence="1">
    <location>
        <begin position="117"/>
        <end position="150"/>
    </location>
</feature>
<feature type="compositionally biased region" description="Basic and acidic residues" evidence="1">
    <location>
        <begin position="76"/>
        <end position="87"/>
    </location>
</feature>
<sequence>MLILGLIILLLAALFIAYVVLGADSTVALEALNIRWEMPALQLFLAGMATLAAIGLGLWLIARGTKASARKRKKQRELERQAQESRAARPVAEPAAAPREERASEVRESEVDYSLGTDERPAERGAVRTDEAYPQRTDEVYADRRPGDRL</sequence>
<dbReference type="Proteomes" id="UP000198122">
    <property type="component" value="Unassembled WGS sequence"/>
</dbReference>
<dbReference type="RefSeq" id="WP_088819146.1">
    <property type="nucleotide sequence ID" value="NZ_FYEZ01000003.1"/>
</dbReference>
<dbReference type="EMBL" id="FYEZ01000003">
    <property type="protein sequence ID" value="SNC73801.1"/>
    <property type="molecule type" value="Genomic_DNA"/>
</dbReference>
<keyword evidence="2" id="KW-0812">Transmembrane</keyword>
<evidence type="ECO:0008006" key="5">
    <source>
        <dbReference type="Google" id="ProtNLM"/>
    </source>
</evidence>
<name>A0A212U6V3_9MICO</name>
<evidence type="ECO:0000313" key="4">
    <source>
        <dbReference type="Proteomes" id="UP000198122"/>
    </source>
</evidence>
<gene>
    <name evidence="3" type="ORF">SAMN05445756_2151</name>
</gene>
<evidence type="ECO:0000256" key="1">
    <source>
        <dbReference type="SAM" id="MobiDB-lite"/>
    </source>
</evidence>
<feature type="transmembrane region" description="Helical" evidence="2">
    <location>
        <begin position="38"/>
        <end position="62"/>
    </location>
</feature>